<reference evidence="7" key="1">
    <citation type="submission" date="2023-04" db="EMBL/GenBank/DDBJ databases">
        <title>Black Yeasts Isolated from many extreme environments.</title>
        <authorList>
            <person name="Coleine C."/>
            <person name="Stajich J.E."/>
            <person name="Selbmann L."/>
        </authorList>
    </citation>
    <scope>NUCLEOTIDE SEQUENCE</scope>
    <source>
        <strain evidence="7">CCFEE 5312</strain>
    </source>
</reference>
<proteinExistence type="predicted"/>
<dbReference type="Proteomes" id="UP001271007">
    <property type="component" value="Unassembled WGS sequence"/>
</dbReference>
<evidence type="ECO:0000313" key="8">
    <source>
        <dbReference type="Proteomes" id="UP001271007"/>
    </source>
</evidence>
<comment type="caution">
    <text evidence="7">The sequence shown here is derived from an EMBL/GenBank/DDBJ whole genome shotgun (WGS) entry which is preliminary data.</text>
</comment>
<feature type="domain" description="IBR" evidence="6">
    <location>
        <begin position="187"/>
        <end position="249"/>
    </location>
</feature>
<name>A0AAJ0DI39_9PEZI</name>
<evidence type="ECO:0000256" key="1">
    <source>
        <dbReference type="ARBA" id="ARBA00022723"/>
    </source>
</evidence>
<dbReference type="GO" id="GO:0008270">
    <property type="term" value="F:zinc ion binding"/>
    <property type="evidence" value="ECO:0007669"/>
    <property type="project" value="UniProtKB-KW"/>
</dbReference>
<keyword evidence="2" id="KW-0863">Zinc-finger</keyword>
<feature type="compositionally biased region" description="Polar residues" evidence="5">
    <location>
        <begin position="83"/>
        <end position="93"/>
    </location>
</feature>
<dbReference type="Pfam" id="PF01485">
    <property type="entry name" value="IBR"/>
    <property type="match status" value="1"/>
</dbReference>
<dbReference type="InterPro" id="IPR002867">
    <property type="entry name" value="IBR_dom"/>
</dbReference>
<organism evidence="7 8">
    <name type="scientific">Extremus antarcticus</name>
    <dbReference type="NCBI Taxonomy" id="702011"/>
    <lineage>
        <taxon>Eukaryota</taxon>
        <taxon>Fungi</taxon>
        <taxon>Dikarya</taxon>
        <taxon>Ascomycota</taxon>
        <taxon>Pezizomycotina</taxon>
        <taxon>Dothideomycetes</taxon>
        <taxon>Dothideomycetidae</taxon>
        <taxon>Mycosphaerellales</taxon>
        <taxon>Extremaceae</taxon>
        <taxon>Extremus</taxon>
    </lineage>
</organism>
<dbReference type="CDD" id="cd20335">
    <property type="entry name" value="BRcat_RBR"/>
    <property type="match status" value="1"/>
</dbReference>
<dbReference type="Gene3D" id="3.30.40.10">
    <property type="entry name" value="Zinc/RING finger domain, C3HC4 (zinc finger)"/>
    <property type="match status" value="1"/>
</dbReference>
<evidence type="ECO:0000313" key="7">
    <source>
        <dbReference type="EMBL" id="KAK3050614.1"/>
    </source>
</evidence>
<keyword evidence="4" id="KW-0862">Zinc</keyword>
<dbReference type="InterPro" id="IPR013083">
    <property type="entry name" value="Znf_RING/FYVE/PHD"/>
</dbReference>
<dbReference type="GO" id="GO:0004842">
    <property type="term" value="F:ubiquitin-protein transferase activity"/>
    <property type="evidence" value="ECO:0007669"/>
    <property type="project" value="InterPro"/>
</dbReference>
<gene>
    <name evidence="7" type="ORF">LTR09_008254</name>
</gene>
<dbReference type="AlphaFoldDB" id="A0AAJ0DI39"/>
<keyword evidence="1" id="KW-0479">Metal-binding</keyword>
<evidence type="ECO:0000256" key="4">
    <source>
        <dbReference type="ARBA" id="ARBA00022833"/>
    </source>
</evidence>
<feature type="region of interest" description="Disordered" evidence="5">
    <location>
        <begin position="59"/>
        <end position="106"/>
    </location>
</feature>
<protein>
    <recommendedName>
        <fullName evidence="6">IBR domain-containing protein</fullName>
    </recommendedName>
</protein>
<keyword evidence="8" id="KW-1185">Reference proteome</keyword>
<dbReference type="PANTHER" id="PTHR11685">
    <property type="entry name" value="RBR FAMILY RING FINGER AND IBR DOMAIN-CONTAINING"/>
    <property type="match status" value="1"/>
</dbReference>
<dbReference type="SUPFAM" id="SSF57850">
    <property type="entry name" value="RING/U-box"/>
    <property type="match status" value="1"/>
</dbReference>
<keyword evidence="3" id="KW-0833">Ubl conjugation pathway</keyword>
<sequence length="318" mass="34514">MAAHAETWQKVLDGTDDETMKLILQLQRAEARTCDGDQPSDFEVARSLHITELELYRANRYPGSPEPTPPPSPSQIAPRSPPQQVSVPLATQPSRKRAASTEIGEQPAKVFKTTHKTTHEAAKQLTCVICLDEFDANGGLKVTCGHFYCASHLQHLFSLAMKQQVSYPPRCCKQIVPYQDASLFLDPKLAAEFSSKSVELDDTKRVYCHVASCSAYIRHADRDGTLATCPSCGMETCISCKQAKHVGDCKADTAVEGIMALAKSEAWQQCYSFVSAKLSSATTAAFRGKTARARNGMSIVCSPAGSRSSPVKVAVTPT</sequence>
<evidence type="ECO:0000256" key="5">
    <source>
        <dbReference type="SAM" id="MobiDB-lite"/>
    </source>
</evidence>
<accession>A0AAJ0DI39</accession>
<feature type="compositionally biased region" description="Pro residues" evidence="5">
    <location>
        <begin position="64"/>
        <end position="73"/>
    </location>
</feature>
<evidence type="ECO:0000259" key="6">
    <source>
        <dbReference type="SMART" id="SM00647"/>
    </source>
</evidence>
<dbReference type="GO" id="GO:0016567">
    <property type="term" value="P:protein ubiquitination"/>
    <property type="evidence" value="ECO:0007669"/>
    <property type="project" value="InterPro"/>
</dbReference>
<evidence type="ECO:0000256" key="2">
    <source>
        <dbReference type="ARBA" id="ARBA00022771"/>
    </source>
</evidence>
<evidence type="ECO:0000256" key="3">
    <source>
        <dbReference type="ARBA" id="ARBA00022786"/>
    </source>
</evidence>
<dbReference type="SMART" id="SM00647">
    <property type="entry name" value="IBR"/>
    <property type="match status" value="1"/>
</dbReference>
<dbReference type="InterPro" id="IPR031127">
    <property type="entry name" value="E3_UB_ligase_RBR"/>
</dbReference>
<dbReference type="EMBL" id="JAWDJX010000031">
    <property type="protein sequence ID" value="KAK3050614.1"/>
    <property type="molecule type" value="Genomic_DNA"/>
</dbReference>